<organism evidence="1 2">
    <name type="scientific">Cochliobolus carbonum (strain 26-R-13)</name>
    <name type="common">Maize leaf spot fungus</name>
    <name type="synonym">Bipolaris zeicola</name>
    <dbReference type="NCBI Taxonomy" id="930089"/>
    <lineage>
        <taxon>Eukaryota</taxon>
        <taxon>Fungi</taxon>
        <taxon>Dikarya</taxon>
        <taxon>Ascomycota</taxon>
        <taxon>Pezizomycotina</taxon>
        <taxon>Dothideomycetes</taxon>
        <taxon>Pleosporomycetidae</taxon>
        <taxon>Pleosporales</taxon>
        <taxon>Pleosporineae</taxon>
        <taxon>Pleosporaceae</taxon>
        <taxon>Bipolaris</taxon>
    </lineage>
</organism>
<dbReference type="Pfam" id="PF13424">
    <property type="entry name" value="TPR_12"/>
    <property type="match status" value="1"/>
</dbReference>
<dbReference type="EMBL" id="KI965224">
    <property type="protein sequence ID" value="EUC26673.1"/>
    <property type="molecule type" value="Genomic_DNA"/>
</dbReference>
<dbReference type="Gene3D" id="1.25.40.10">
    <property type="entry name" value="Tetratricopeptide repeat domain"/>
    <property type="match status" value="1"/>
</dbReference>
<dbReference type="PANTHER" id="PTHR46082:SF6">
    <property type="entry name" value="AAA+ ATPASE DOMAIN-CONTAINING PROTEIN-RELATED"/>
    <property type="match status" value="1"/>
</dbReference>
<dbReference type="OrthoDB" id="5346457at2759"/>
<reference evidence="1 2" key="1">
    <citation type="journal article" date="2013" name="PLoS Genet.">
        <title>Comparative genome structure, secondary metabolite, and effector coding capacity across Cochliobolus pathogens.</title>
        <authorList>
            <person name="Condon B.J."/>
            <person name="Leng Y."/>
            <person name="Wu D."/>
            <person name="Bushley K.E."/>
            <person name="Ohm R.A."/>
            <person name="Otillar R."/>
            <person name="Martin J."/>
            <person name="Schackwitz W."/>
            <person name="Grimwood J."/>
            <person name="MohdZainudin N."/>
            <person name="Xue C."/>
            <person name="Wang R."/>
            <person name="Manning V.A."/>
            <person name="Dhillon B."/>
            <person name="Tu Z.J."/>
            <person name="Steffenson B.J."/>
            <person name="Salamov A."/>
            <person name="Sun H."/>
            <person name="Lowry S."/>
            <person name="LaButti K."/>
            <person name="Han J."/>
            <person name="Copeland A."/>
            <person name="Lindquist E."/>
            <person name="Barry K."/>
            <person name="Schmutz J."/>
            <person name="Baker S.E."/>
            <person name="Ciuffetti L.M."/>
            <person name="Grigoriev I.V."/>
            <person name="Zhong S."/>
            <person name="Turgeon B.G."/>
        </authorList>
    </citation>
    <scope>NUCLEOTIDE SEQUENCE [LARGE SCALE GENOMIC DNA]</scope>
    <source>
        <strain evidence="1 2">26-R-13</strain>
    </source>
</reference>
<dbReference type="HOGENOM" id="CLU_000288_125_11_1"/>
<feature type="non-terminal residue" evidence="1">
    <location>
        <position position="71"/>
    </location>
</feature>
<dbReference type="PANTHER" id="PTHR46082">
    <property type="entry name" value="ATP/GTP-BINDING PROTEIN-RELATED"/>
    <property type="match status" value="1"/>
</dbReference>
<feature type="non-terminal residue" evidence="1">
    <location>
        <position position="1"/>
    </location>
</feature>
<keyword evidence="2" id="KW-1185">Reference proteome</keyword>
<dbReference type="AlphaFoldDB" id="W6XMB9"/>
<dbReference type="Proteomes" id="UP000053841">
    <property type="component" value="Unassembled WGS sequence"/>
</dbReference>
<dbReference type="PROSITE" id="PS50293">
    <property type="entry name" value="TPR_REGION"/>
    <property type="match status" value="1"/>
</dbReference>
<evidence type="ECO:0000313" key="2">
    <source>
        <dbReference type="Proteomes" id="UP000053841"/>
    </source>
</evidence>
<protein>
    <submittedName>
        <fullName evidence="1">Uncharacterized protein</fullName>
    </submittedName>
</protein>
<dbReference type="InterPro" id="IPR053137">
    <property type="entry name" value="NLR-like"/>
</dbReference>
<proteinExistence type="predicted"/>
<dbReference type="STRING" id="930089.W6XMB9"/>
<dbReference type="RefSeq" id="XP_007719021.1">
    <property type="nucleotide sequence ID" value="XM_007720831.1"/>
</dbReference>
<evidence type="ECO:0000313" key="1">
    <source>
        <dbReference type="EMBL" id="EUC26673.1"/>
    </source>
</evidence>
<name>W6XMB9_COCC2</name>
<dbReference type="InterPro" id="IPR011990">
    <property type="entry name" value="TPR-like_helical_dom_sf"/>
</dbReference>
<sequence length="71" mass="8077">INNLGILYVEQGKLVEAERIYKQALRGYEEKLGPSHYSTLGTVNNLGLLYADQGKLVEAEQMYERALRGYK</sequence>
<accession>W6XMB9</accession>
<gene>
    <name evidence="1" type="ORF">COCCADRAFT_69829</name>
</gene>
<dbReference type="KEGG" id="bze:COCCADRAFT_69829"/>
<dbReference type="GeneID" id="19150642"/>
<dbReference type="SUPFAM" id="SSF48452">
    <property type="entry name" value="TPR-like"/>
    <property type="match status" value="1"/>
</dbReference>